<dbReference type="InterPro" id="IPR011006">
    <property type="entry name" value="CheY-like_superfamily"/>
</dbReference>
<dbReference type="PROSITE" id="PS50110">
    <property type="entry name" value="RESPONSE_REGULATORY"/>
    <property type="match status" value="1"/>
</dbReference>
<dbReference type="Pfam" id="PF00072">
    <property type="entry name" value="Response_reg"/>
    <property type="match status" value="1"/>
</dbReference>
<evidence type="ECO:0000313" key="4">
    <source>
        <dbReference type="EMBL" id="SCW36519.1"/>
    </source>
</evidence>
<dbReference type="EMBL" id="FMTS01000001">
    <property type="protein sequence ID" value="SCW36519.1"/>
    <property type="molecule type" value="Genomic_DNA"/>
</dbReference>
<name>A0A1G4PWX6_9CAUL</name>
<feature type="modified residue" description="4-aspartylphosphate" evidence="2">
    <location>
        <position position="65"/>
    </location>
</feature>
<dbReference type="GO" id="GO:0000160">
    <property type="term" value="P:phosphorelay signal transduction system"/>
    <property type="evidence" value="ECO:0007669"/>
    <property type="project" value="InterPro"/>
</dbReference>
<dbReference type="Proteomes" id="UP000199150">
    <property type="component" value="Unassembled WGS sequence"/>
</dbReference>
<evidence type="ECO:0000259" key="3">
    <source>
        <dbReference type="PROSITE" id="PS50110"/>
    </source>
</evidence>
<dbReference type="InterPro" id="IPR050595">
    <property type="entry name" value="Bact_response_regulator"/>
</dbReference>
<dbReference type="SMART" id="SM00448">
    <property type="entry name" value="REC"/>
    <property type="match status" value="1"/>
</dbReference>
<dbReference type="OrthoDB" id="5292887at2"/>
<dbReference type="SUPFAM" id="SSF52172">
    <property type="entry name" value="CheY-like"/>
    <property type="match status" value="1"/>
</dbReference>
<dbReference type="Gene3D" id="3.40.50.2300">
    <property type="match status" value="1"/>
</dbReference>
<dbReference type="PANTHER" id="PTHR44591">
    <property type="entry name" value="STRESS RESPONSE REGULATOR PROTEIN 1"/>
    <property type="match status" value="1"/>
</dbReference>
<accession>A0A1G4PWX6</accession>
<organism evidence="4 5">
    <name type="scientific">Asticcacaulis taihuensis</name>
    <dbReference type="NCBI Taxonomy" id="260084"/>
    <lineage>
        <taxon>Bacteria</taxon>
        <taxon>Pseudomonadati</taxon>
        <taxon>Pseudomonadota</taxon>
        <taxon>Alphaproteobacteria</taxon>
        <taxon>Caulobacterales</taxon>
        <taxon>Caulobacteraceae</taxon>
        <taxon>Asticcacaulis</taxon>
    </lineage>
</organism>
<gene>
    <name evidence="4" type="ORF">SAMN02927928_0713</name>
</gene>
<dbReference type="AlphaFoldDB" id="A0A1G4PWX6"/>
<dbReference type="RefSeq" id="WP_090643723.1">
    <property type="nucleotide sequence ID" value="NZ_CBCRYE010000001.1"/>
</dbReference>
<evidence type="ECO:0000256" key="2">
    <source>
        <dbReference type="PROSITE-ProRule" id="PRU00169"/>
    </source>
</evidence>
<sequence length="131" mass="14644">MFAEIMPDYSRKAPRRVLVVDDNEPSAMTLSWAMELYGCDVRTCFDGRSAVAVAHDFQPEIVLLDIGMPIMDGYEVCRQLRRDPVLTDTRVVAQTGWGDTETRKRTAEAGFNDHLTKPVDLGALAKLLELA</sequence>
<proteinExistence type="predicted"/>
<evidence type="ECO:0000313" key="5">
    <source>
        <dbReference type="Proteomes" id="UP000199150"/>
    </source>
</evidence>
<protein>
    <submittedName>
        <fullName evidence="4">Response regulator receiver domain-containing protein</fullName>
    </submittedName>
</protein>
<keyword evidence="5" id="KW-1185">Reference proteome</keyword>
<dbReference type="CDD" id="cd17580">
    <property type="entry name" value="REC_2_DhkD-like"/>
    <property type="match status" value="1"/>
</dbReference>
<evidence type="ECO:0000256" key="1">
    <source>
        <dbReference type="ARBA" id="ARBA00022553"/>
    </source>
</evidence>
<feature type="domain" description="Response regulatory" evidence="3">
    <location>
        <begin position="16"/>
        <end position="131"/>
    </location>
</feature>
<dbReference type="STRING" id="260084.SAMN02927928_0713"/>
<dbReference type="PANTHER" id="PTHR44591:SF3">
    <property type="entry name" value="RESPONSE REGULATORY DOMAIN-CONTAINING PROTEIN"/>
    <property type="match status" value="1"/>
</dbReference>
<keyword evidence="1 2" id="KW-0597">Phosphoprotein</keyword>
<dbReference type="InterPro" id="IPR001789">
    <property type="entry name" value="Sig_transdc_resp-reg_receiver"/>
</dbReference>
<reference evidence="5" key="1">
    <citation type="submission" date="2016-10" db="EMBL/GenBank/DDBJ databases">
        <authorList>
            <person name="Varghese N."/>
            <person name="Submissions S."/>
        </authorList>
    </citation>
    <scope>NUCLEOTIDE SEQUENCE [LARGE SCALE GENOMIC DNA]</scope>
    <source>
        <strain evidence="5">CGMCC 1.3431</strain>
    </source>
</reference>